<feature type="domain" description="TtsA-like Glycoside hydrolase family 108" evidence="1">
    <location>
        <begin position="19"/>
        <end position="94"/>
    </location>
</feature>
<evidence type="ECO:0000313" key="3">
    <source>
        <dbReference type="EMBL" id="TMP46275.1"/>
    </source>
</evidence>
<gene>
    <name evidence="4" type="ORF">CWB96_00140</name>
    <name evidence="3" type="ORF">CWB97_02135</name>
</gene>
<name>A0A5S3XX87_9GAMM</name>
<comment type="caution">
    <text evidence="4">The sequence shown here is derived from an EMBL/GenBank/DDBJ whole genome shotgun (WGS) entry which is preliminary data.</text>
</comment>
<evidence type="ECO:0000259" key="1">
    <source>
        <dbReference type="Pfam" id="PF05838"/>
    </source>
</evidence>
<protein>
    <submittedName>
        <fullName evidence="4">Peptidoglycan-binding protein</fullName>
    </submittedName>
</protein>
<evidence type="ECO:0000313" key="4">
    <source>
        <dbReference type="EMBL" id="TMP63051.1"/>
    </source>
</evidence>
<evidence type="ECO:0000313" key="5">
    <source>
        <dbReference type="Proteomes" id="UP000305730"/>
    </source>
</evidence>
<dbReference type="EMBL" id="PNCK01000009">
    <property type="protein sequence ID" value="TMP46275.1"/>
    <property type="molecule type" value="Genomic_DNA"/>
</dbReference>
<reference evidence="4" key="3">
    <citation type="submission" date="2019-09" db="EMBL/GenBank/DDBJ databases">
        <title>Co-occurence of chitin degradation, pigmentation and bioactivity in marine Pseudoalteromonas.</title>
        <authorList>
            <person name="Sonnenschein E.C."/>
            <person name="Bech P.K."/>
        </authorList>
    </citation>
    <scope>NUCLEOTIDE SEQUENCE</scope>
    <source>
        <strain evidence="4">S2231</strain>
        <strain evidence="3 5">S2233</strain>
    </source>
</reference>
<evidence type="ECO:0000259" key="2">
    <source>
        <dbReference type="Pfam" id="PF09374"/>
    </source>
</evidence>
<evidence type="ECO:0000313" key="6">
    <source>
        <dbReference type="Proteomes" id="UP000307706"/>
    </source>
</evidence>
<reference evidence="6" key="2">
    <citation type="submission" date="2019-06" db="EMBL/GenBank/DDBJ databases">
        <title>Co-occurence of chitin degradation, pigmentation and bioactivity in marine Pseudoalteromonas.</title>
        <authorList>
            <person name="Sonnenschein E.C."/>
            <person name="Bech P.K."/>
        </authorList>
    </citation>
    <scope>NUCLEOTIDE SEQUENCE [LARGE SCALE GENOMIC DNA]</scope>
    <source>
        <strain evidence="6">S2231</strain>
    </source>
</reference>
<dbReference type="InterPro" id="IPR018537">
    <property type="entry name" value="Peptidoglycan-bd_3"/>
</dbReference>
<dbReference type="InterPro" id="IPR023346">
    <property type="entry name" value="Lysozyme-like_dom_sf"/>
</dbReference>
<dbReference type="Proteomes" id="UP000305730">
    <property type="component" value="Unassembled WGS sequence"/>
</dbReference>
<dbReference type="EMBL" id="PNCL01000001">
    <property type="protein sequence ID" value="TMP63051.1"/>
    <property type="molecule type" value="Genomic_DNA"/>
</dbReference>
<reference evidence="5 6" key="1">
    <citation type="submission" date="2017-12" db="EMBL/GenBank/DDBJ databases">
        <authorList>
            <person name="Paulsen S."/>
            <person name="Gram L.K."/>
        </authorList>
    </citation>
    <scope>NUCLEOTIDE SEQUENCE [LARGE SCALE GENOMIC DNA]</scope>
    <source>
        <strain evidence="4 6">S2231</strain>
        <strain evidence="3 5">S2233</strain>
    </source>
</reference>
<dbReference type="Pfam" id="PF09374">
    <property type="entry name" value="PG_binding_3"/>
    <property type="match status" value="1"/>
</dbReference>
<dbReference type="SUPFAM" id="SSF53955">
    <property type="entry name" value="Lysozyme-like"/>
    <property type="match status" value="1"/>
</dbReference>
<dbReference type="CDD" id="cd13926">
    <property type="entry name" value="N-acetylmuramidase_GH108"/>
    <property type="match status" value="1"/>
</dbReference>
<dbReference type="InterPro" id="IPR008565">
    <property type="entry name" value="TtsA-like_GH18_dom"/>
</dbReference>
<dbReference type="Pfam" id="PF05838">
    <property type="entry name" value="Glyco_hydro_108"/>
    <property type="match status" value="1"/>
</dbReference>
<feature type="domain" description="Peptidoglycan binding" evidence="2">
    <location>
        <begin position="98"/>
        <end position="166"/>
    </location>
</feature>
<accession>A0A5S3XX87</accession>
<organism evidence="4 6">
    <name type="scientific">Pseudoalteromonas citrea</name>
    <dbReference type="NCBI Taxonomy" id="43655"/>
    <lineage>
        <taxon>Bacteria</taxon>
        <taxon>Pseudomonadati</taxon>
        <taxon>Pseudomonadota</taxon>
        <taxon>Gammaproteobacteria</taxon>
        <taxon>Alteromonadales</taxon>
        <taxon>Pseudoalteromonadaceae</taxon>
        <taxon>Pseudoalteromonas</taxon>
    </lineage>
</organism>
<dbReference type="Gene3D" id="1.20.141.10">
    <property type="entry name" value="Chitosanase, subunit A, domain 1"/>
    <property type="match status" value="1"/>
</dbReference>
<keyword evidence="5" id="KW-1185">Reference proteome</keyword>
<dbReference type="Proteomes" id="UP000307706">
    <property type="component" value="Unassembled WGS sequence"/>
</dbReference>
<dbReference type="RefSeq" id="WP_138594635.1">
    <property type="nucleotide sequence ID" value="NZ_PNCK01000009.1"/>
</dbReference>
<sequence length="179" mass="19918">MHTLIHQLEKPNVFENAFDLIMQLEGGYVVDPCDSGGATKYGISQKSYPNIAVQDLTQEDAKALYLRDYYSPCQCDSLPESLAVLLFDTAVNMGVGTAAKLLQKVVNTTSDGVIGPKTLAATHTKCRQDLSAVIDEYQSHRALSYANIVTRHPKNRRFLRGWLKRQFIVQSHIAYKAIG</sequence>
<dbReference type="OrthoDB" id="9815229at2"/>
<dbReference type="AlphaFoldDB" id="A0A5S3XX87"/>
<proteinExistence type="predicted"/>